<evidence type="ECO:0000313" key="2">
    <source>
        <dbReference type="Proteomes" id="UP000102156"/>
    </source>
</evidence>
<name>A0A0G2T8X9_HCMV</name>
<organismHost>
    <name type="scientific">Homo sapiens</name>
    <name type="common">Human</name>
    <dbReference type="NCBI Taxonomy" id="9606"/>
</organismHost>
<protein>
    <submittedName>
        <fullName evidence="1">Tegument protein UL23</fullName>
    </submittedName>
</protein>
<gene>
    <name evidence="1" type="primary">UL23</name>
</gene>
<evidence type="ECO:0000313" key="1">
    <source>
        <dbReference type="EMBL" id="AKI08752.1"/>
    </source>
</evidence>
<proteinExistence type="predicted"/>
<accession>A0A0G2T8X9</accession>
<reference evidence="1 2" key="1">
    <citation type="journal article" date="2015" name="J. Virol.">
        <title>High-throughput analysis of human cytomegalovirus genome diversity highlights the widespread occurrence of gene-disrupting mutations and pervasive recombination.</title>
        <authorList>
            <person name="Sijmons S."/>
            <person name="Thys K."/>
            <person name="Mbong Ngwese M."/>
            <person name="Van Damme E."/>
            <person name="Dvorak J."/>
            <person name="Van Loock M."/>
            <person name="Li G."/>
            <person name="Tachezy R."/>
            <person name="Busson L."/>
            <person name="Aerssens J."/>
            <person name="Van Ranst M."/>
            <person name="Maes P."/>
        </authorList>
    </citation>
    <scope>NUCLEOTIDE SEQUENCE [LARGE SCALE GENOMIC DNA]</scope>
    <source>
        <strain evidence="1">BE/22/2010</strain>
    </source>
</reference>
<dbReference type="InterPro" id="IPR003360">
    <property type="entry name" value="US22-like"/>
</dbReference>
<organism evidence="1 2">
    <name type="scientific">Human cytomegalovirus</name>
    <name type="common">HHV-5</name>
    <name type="synonym">Human herpesvirus 5</name>
    <dbReference type="NCBI Taxonomy" id="10359"/>
    <lineage>
        <taxon>Viruses</taxon>
        <taxon>Duplodnaviria</taxon>
        <taxon>Heunggongvirae</taxon>
        <taxon>Peploviricota</taxon>
        <taxon>Herviviricetes</taxon>
        <taxon>Herpesvirales</taxon>
        <taxon>Orthoherpesviridae</taxon>
        <taxon>Betaherpesvirinae</taxon>
        <taxon>Cytomegalovirus</taxon>
        <taxon>Cytomegalovirus humanbeta5</taxon>
    </lineage>
</organism>
<sequence>MSVIKDCFLNLLDRWRPPKTSRPWKPGQRVALVWPKDRCLVIRRRWRLVRDEGRDAQRLASYLCCPEPLRFVGSICTYNFLKHKGDHNVPSELYLGASGAMYLWTDHIYSDSLTFVAESITEFLNIGLRRCNFITVPEELPHTASLRALAGCMHIHAFAQWRATYRGRLMVMGDYSVIRVSTIRLYDWSEINDWRVIVGSNHVEPLGWLVSPYDVINLFVDDCMRVFAANNQHVCIVADSLMEFVTRGMTRCHENGIYYGTRSMRKLNQPTCPYGVDHQLFDDA</sequence>
<dbReference type="EMBL" id="KP745640">
    <property type="protein sequence ID" value="AKI08752.1"/>
    <property type="molecule type" value="Genomic_DNA"/>
</dbReference>
<dbReference type="Proteomes" id="UP000102156">
    <property type="component" value="Segment"/>
</dbReference>
<dbReference type="Pfam" id="PF02393">
    <property type="entry name" value="US22"/>
    <property type="match status" value="2"/>
</dbReference>